<evidence type="ECO:0000313" key="2">
    <source>
        <dbReference type="EMBL" id="CAH0539261.1"/>
    </source>
</evidence>
<dbReference type="GO" id="GO:0008664">
    <property type="term" value="F:RNA 2',3'-cyclic 3'-phosphodiesterase activity"/>
    <property type="evidence" value="ECO:0007669"/>
    <property type="project" value="UniProtKB-EC"/>
</dbReference>
<dbReference type="SUPFAM" id="SSF55144">
    <property type="entry name" value="LigT-like"/>
    <property type="match status" value="1"/>
</dbReference>
<keyword evidence="1" id="KW-0732">Signal</keyword>
<keyword evidence="2" id="KW-0378">Hydrolase</keyword>
<dbReference type="Pfam" id="PF13563">
    <property type="entry name" value="2_5_RNA_ligase2"/>
    <property type="match status" value="1"/>
</dbReference>
<reference evidence="2" key="1">
    <citation type="submission" date="2021-11" db="EMBL/GenBank/DDBJ databases">
        <authorList>
            <person name="Rodrigo-Torres L."/>
            <person name="Arahal R. D."/>
            <person name="Lucena T."/>
        </authorList>
    </citation>
    <scope>NUCLEOTIDE SEQUENCE</scope>
    <source>
        <strain evidence="2">CECT 7928</strain>
    </source>
</reference>
<comment type="caution">
    <text evidence="2">The sequence shown here is derived from an EMBL/GenBank/DDBJ whole genome shotgun (WGS) entry which is preliminary data.</text>
</comment>
<evidence type="ECO:0000313" key="3">
    <source>
        <dbReference type="Proteomes" id="UP000838748"/>
    </source>
</evidence>
<evidence type="ECO:0000256" key="1">
    <source>
        <dbReference type="SAM" id="SignalP"/>
    </source>
</evidence>
<dbReference type="EMBL" id="CAKLDM010000002">
    <property type="protein sequence ID" value="CAH0539261.1"/>
    <property type="molecule type" value="Genomic_DNA"/>
</dbReference>
<protein>
    <submittedName>
        <fullName evidence="2">RNA 2',3'-cyclic phosphodiesterase</fullName>
        <ecNumber evidence="2">3.1.4.58</ecNumber>
    </submittedName>
</protein>
<gene>
    <name evidence="2" type="primary">thpR</name>
    <name evidence="2" type="ORF">VMF7928_02027</name>
</gene>
<sequence length="222" mass="25472">MVKKLLLIFSMIYFGNTQAFAQNVSYNVFLIPSKKVAATVQNISQQLKEEKLDSLYNQSYLPHITLYLTEYPQERLKSIETKMELLATQFQPFDITLDKVERTKGDWLMLNVENNRHLQSLADNVTVALEPLRSPNPSLPNWVSKYPEKLASFKRYGSPNVFTNFEPHITLLPKSDAKKLDSFMHKYGNDFKPETVQVIGIGIAQTNANGQAKKDLATYFFK</sequence>
<feature type="signal peptide" evidence="1">
    <location>
        <begin position="1"/>
        <end position="21"/>
    </location>
</feature>
<dbReference type="EC" id="3.1.4.58" evidence="2"/>
<accession>A0ABN8E3N1</accession>
<dbReference type="InterPro" id="IPR009097">
    <property type="entry name" value="Cyclic_Pdiesterase"/>
</dbReference>
<dbReference type="Proteomes" id="UP000838748">
    <property type="component" value="Unassembled WGS sequence"/>
</dbReference>
<organism evidence="2 3">
    <name type="scientific">Vibrio marisflavi CECT 7928</name>
    <dbReference type="NCBI Taxonomy" id="634439"/>
    <lineage>
        <taxon>Bacteria</taxon>
        <taxon>Pseudomonadati</taxon>
        <taxon>Pseudomonadota</taxon>
        <taxon>Gammaproteobacteria</taxon>
        <taxon>Vibrionales</taxon>
        <taxon>Vibrionaceae</taxon>
        <taxon>Vibrio</taxon>
    </lineage>
</organism>
<keyword evidence="3" id="KW-1185">Reference proteome</keyword>
<feature type="chain" id="PRO_5046458134" evidence="1">
    <location>
        <begin position="22"/>
        <end position="222"/>
    </location>
</feature>
<name>A0ABN8E3N1_9VIBR</name>
<proteinExistence type="predicted"/>
<dbReference type="RefSeq" id="WP_237361340.1">
    <property type="nucleotide sequence ID" value="NZ_CAKLDM010000002.1"/>
</dbReference>
<dbReference type="Gene3D" id="3.90.1140.10">
    <property type="entry name" value="Cyclic phosphodiesterase"/>
    <property type="match status" value="1"/>
</dbReference>